<dbReference type="AlphaFoldDB" id="A0A4P9UQD4"/>
<dbReference type="STRING" id="675511.GCA_000341735_01871"/>
<organism evidence="1 2">
    <name type="scientific">Methylotuvimicrobium buryatense</name>
    <name type="common">Methylomicrobium buryatense</name>
    <dbReference type="NCBI Taxonomy" id="95641"/>
    <lineage>
        <taxon>Bacteria</taxon>
        <taxon>Pseudomonadati</taxon>
        <taxon>Pseudomonadota</taxon>
        <taxon>Gammaproteobacteria</taxon>
        <taxon>Methylococcales</taxon>
        <taxon>Methylococcaceae</taxon>
        <taxon>Methylotuvimicrobium</taxon>
    </lineage>
</organism>
<name>A0A4P9UQD4_METBY</name>
<accession>A0A4P9UQD4</accession>
<dbReference type="EMBL" id="CP035467">
    <property type="protein sequence ID" value="QCW81796.1"/>
    <property type="molecule type" value="Genomic_DNA"/>
</dbReference>
<dbReference type="OrthoDB" id="138803at2"/>
<dbReference type="Proteomes" id="UP000305881">
    <property type="component" value="Chromosome"/>
</dbReference>
<evidence type="ECO:0000313" key="2">
    <source>
        <dbReference type="Proteomes" id="UP000305881"/>
    </source>
</evidence>
<dbReference type="Pfam" id="PF11855">
    <property type="entry name" value="DUF3375"/>
    <property type="match status" value="1"/>
</dbReference>
<keyword evidence="2" id="KW-1185">Reference proteome</keyword>
<protein>
    <submittedName>
        <fullName evidence="1">DUF3375 domain-containing protein</fullName>
    </submittedName>
</protein>
<dbReference type="RefSeq" id="WP_017840417.1">
    <property type="nucleotide sequence ID" value="NZ_CP035467.1"/>
</dbReference>
<sequence length="487" mass="55631">MSFHELNARFRRLHKEHAAWRLLRSDNAPLILAFVADLFEEADEIAFGRAKMALDTELEHWREQGIIEVEVNAATYLRQWIQAGWLRELDDQLSKTDACEVALRFCRQLDQRETNATASHLRIVQDAVRDLSVAISPDPAERIQLLESRKAEIQRELDELEAGIVHELSDTEQRERIIEIYQLAAVLTGDFRRVEDEIRQIDQTLRVQMIESGGSRGDVILNLLEQEQLLAASDAGRAFDGFFQLLCDQNRSTELREQLKAILSRPAANNLSEQQARFLGKLMRELSRESGRVFQVRRRTEENLRQFVESGAAGEMRAVDRLLGKLERLAVGFKEADISMRHETSLRLDSGHVKIQSPDAWCLKMPEEQLDTRDVQEHINNATPSETMLRQLHAVQVLAVAEKLRKTLRASRIPLSIAGLVARQPIQAGLEELIAFLRVARAVGATELQGRETVEIKDRNGQRLKAEIPHYLLSAEQFPEQLEELIL</sequence>
<proteinExistence type="predicted"/>
<reference evidence="2" key="1">
    <citation type="journal article" date="2019" name="J. Bacteriol.">
        <title>A Mutagenic Screen Identifies a TonB-Dependent Receptor Required for the Lanthanide Metal Switch in the Type I Methanotroph 'Methylotuvimicrobium buryatense' 5GB1C.</title>
        <authorList>
            <person name="Groom J.D."/>
            <person name="Ford S.M."/>
            <person name="Pesesky M.W."/>
            <person name="Lidstrom M.E."/>
        </authorList>
    </citation>
    <scope>NUCLEOTIDE SEQUENCE [LARGE SCALE GENOMIC DNA]</scope>
    <source>
        <strain evidence="2">5GB1C</strain>
    </source>
</reference>
<dbReference type="KEGG" id="mbur:EQU24_05695"/>
<evidence type="ECO:0000313" key="1">
    <source>
        <dbReference type="EMBL" id="QCW81796.1"/>
    </source>
</evidence>
<dbReference type="InterPro" id="IPR021804">
    <property type="entry name" value="DUF3375"/>
</dbReference>
<gene>
    <name evidence="1" type="ORF">EQU24_05695</name>
</gene>